<dbReference type="GO" id="GO:0003677">
    <property type="term" value="F:DNA binding"/>
    <property type="evidence" value="ECO:0007669"/>
    <property type="project" value="InterPro"/>
</dbReference>
<dbReference type="Proteomes" id="UP001180845">
    <property type="component" value="Unassembled WGS sequence"/>
</dbReference>
<keyword evidence="2" id="KW-1277">Toxin-antitoxin system</keyword>
<comment type="caution">
    <text evidence="3">The sequence shown here is derived from an EMBL/GenBank/DDBJ whole genome shotgun (WGS) entry which is preliminary data.</text>
</comment>
<protein>
    <submittedName>
        <fullName evidence="3">Uncharacterized protein</fullName>
    </submittedName>
</protein>
<name>A0AAE3ZFJ6_9ACTN</name>
<reference evidence="3" key="1">
    <citation type="submission" date="2023-07" db="EMBL/GenBank/DDBJ databases">
        <title>Sequencing the genomes of 1000 actinobacteria strains.</title>
        <authorList>
            <person name="Klenk H.-P."/>
        </authorList>
    </citation>
    <scope>NUCLEOTIDE SEQUENCE</scope>
    <source>
        <strain evidence="3">DSM 45977</strain>
    </source>
</reference>
<evidence type="ECO:0000313" key="4">
    <source>
        <dbReference type="Proteomes" id="UP001180845"/>
    </source>
</evidence>
<gene>
    <name evidence="3" type="ORF">JOF55_003137</name>
</gene>
<dbReference type="AlphaFoldDB" id="A0AAE3ZFJ6"/>
<comment type="similarity">
    <text evidence="1">Belongs to the PemK/MazF family.</text>
</comment>
<evidence type="ECO:0000256" key="2">
    <source>
        <dbReference type="ARBA" id="ARBA00022649"/>
    </source>
</evidence>
<dbReference type="EMBL" id="JAVDXW010000001">
    <property type="protein sequence ID" value="MDR7302956.1"/>
    <property type="molecule type" value="Genomic_DNA"/>
</dbReference>
<dbReference type="Pfam" id="PF02452">
    <property type="entry name" value="PemK_toxin"/>
    <property type="match status" value="1"/>
</dbReference>
<dbReference type="InterPro" id="IPR011067">
    <property type="entry name" value="Plasmid_toxin/cell-grow_inhib"/>
</dbReference>
<sequence length="127" mass="13879">MPYRTNRGDTAGEFGFPHHVRVDDDGGLPRSGWAMCEAARALSTQRFGRLIGTATEQTTGAITDQLALWLECYRRLLADDATSMTGSSVDAEAGFRRWALCVSGPWNKAELSSRKSNPSRCDLAPGR</sequence>
<keyword evidence="4" id="KW-1185">Reference proteome</keyword>
<dbReference type="SUPFAM" id="SSF50118">
    <property type="entry name" value="Cell growth inhibitor/plasmid maintenance toxic component"/>
    <property type="match status" value="1"/>
</dbReference>
<dbReference type="InterPro" id="IPR003477">
    <property type="entry name" value="PemK-like"/>
</dbReference>
<proteinExistence type="inferred from homology"/>
<evidence type="ECO:0000256" key="1">
    <source>
        <dbReference type="ARBA" id="ARBA00007521"/>
    </source>
</evidence>
<organism evidence="3 4">
    <name type="scientific">Haloactinomyces albus</name>
    <dbReference type="NCBI Taxonomy" id="1352928"/>
    <lineage>
        <taxon>Bacteria</taxon>
        <taxon>Bacillati</taxon>
        <taxon>Actinomycetota</taxon>
        <taxon>Actinomycetes</taxon>
        <taxon>Actinopolysporales</taxon>
        <taxon>Actinopolysporaceae</taxon>
        <taxon>Haloactinomyces</taxon>
    </lineage>
</organism>
<accession>A0AAE3ZFJ6</accession>
<dbReference type="RefSeq" id="WP_310274925.1">
    <property type="nucleotide sequence ID" value="NZ_JAVDXW010000001.1"/>
</dbReference>
<evidence type="ECO:0000313" key="3">
    <source>
        <dbReference type="EMBL" id="MDR7302956.1"/>
    </source>
</evidence>
<dbReference type="Gene3D" id="2.30.30.110">
    <property type="match status" value="1"/>
</dbReference>